<protein>
    <submittedName>
        <fullName evidence="1">Uncharacterized protein</fullName>
    </submittedName>
</protein>
<evidence type="ECO:0000313" key="1">
    <source>
        <dbReference type="EMBL" id="MEQ2250892.1"/>
    </source>
</evidence>
<gene>
    <name evidence="1" type="ORF">ILYODFUR_005548</name>
</gene>
<accession>A0ABV0V0I7</accession>
<dbReference type="EMBL" id="JAHRIQ010093010">
    <property type="protein sequence ID" value="MEQ2250892.1"/>
    <property type="molecule type" value="Genomic_DNA"/>
</dbReference>
<evidence type="ECO:0000313" key="2">
    <source>
        <dbReference type="Proteomes" id="UP001482620"/>
    </source>
</evidence>
<name>A0ABV0V0I7_9TELE</name>
<keyword evidence="2" id="KW-1185">Reference proteome</keyword>
<organism evidence="1 2">
    <name type="scientific">Ilyodon furcidens</name>
    <name type="common">goldbreast splitfin</name>
    <dbReference type="NCBI Taxonomy" id="33524"/>
    <lineage>
        <taxon>Eukaryota</taxon>
        <taxon>Metazoa</taxon>
        <taxon>Chordata</taxon>
        <taxon>Craniata</taxon>
        <taxon>Vertebrata</taxon>
        <taxon>Euteleostomi</taxon>
        <taxon>Actinopterygii</taxon>
        <taxon>Neopterygii</taxon>
        <taxon>Teleostei</taxon>
        <taxon>Neoteleostei</taxon>
        <taxon>Acanthomorphata</taxon>
        <taxon>Ovalentaria</taxon>
        <taxon>Atherinomorphae</taxon>
        <taxon>Cyprinodontiformes</taxon>
        <taxon>Goodeidae</taxon>
        <taxon>Ilyodon</taxon>
    </lineage>
</organism>
<comment type="caution">
    <text evidence="1">The sequence shown here is derived from an EMBL/GenBank/DDBJ whole genome shotgun (WGS) entry which is preliminary data.</text>
</comment>
<proteinExistence type="predicted"/>
<reference evidence="1 2" key="1">
    <citation type="submission" date="2021-06" db="EMBL/GenBank/DDBJ databases">
        <authorList>
            <person name="Palmer J.M."/>
        </authorList>
    </citation>
    <scope>NUCLEOTIDE SEQUENCE [LARGE SCALE GENOMIC DNA]</scope>
    <source>
        <strain evidence="2">if_2019</strain>
        <tissue evidence="1">Muscle</tissue>
    </source>
</reference>
<sequence length="122" mass="13317">METQETGDEGRCMTEQGMEMREGKPDNLLPGNAFHNILGDLQRFLNSKGNKAVSPLGSPSSGTCLKDLQKEADSDQVSMLPQAQNLTDAAANEANDTYKQEWSGITKFHLLDSFLQEGVALI</sequence>
<dbReference type="Proteomes" id="UP001482620">
    <property type="component" value="Unassembled WGS sequence"/>
</dbReference>